<evidence type="ECO:0000313" key="2">
    <source>
        <dbReference type="Proteomes" id="UP000748531"/>
    </source>
</evidence>
<dbReference type="EMBL" id="LUCH01000170">
    <property type="protein sequence ID" value="KAF5405897.1"/>
    <property type="molecule type" value="Genomic_DNA"/>
</dbReference>
<gene>
    <name evidence="1" type="ORF">PHET_00604</name>
</gene>
<name>A0A8J4TNE7_9TREM</name>
<dbReference type="AlphaFoldDB" id="A0A8J4TNE7"/>
<comment type="caution">
    <text evidence="1">The sequence shown here is derived from an EMBL/GenBank/DDBJ whole genome shotgun (WGS) entry which is preliminary data.</text>
</comment>
<dbReference type="Proteomes" id="UP000748531">
    <property type="component" value="Unassembled WGS sequence"/>
</dbReference>
<accession>A0A8J4TNE7</accession>
<sequence length="75" mass="8542">MQPHLFHCRAQIQEAIPNSGNRTIFQMSETFPICRSSPGQITEILHCRGRPGFVEHALCVCGILWSAWVADRIFM</sequence>
<organism evidence="1 2">
    <name type="scientific">Paragonimus heterotremus</name>
    <dbReference type="NCBI Taxonomy" id="100268"/>
    <lineage>
        <taxon>Eukaryota</taxon>
        <taxon>Metazoa</taxon>
        <taxon>Spiralia</taxon>
        <taxon>Lophotrochozoa</taxon>
        <taxon>Platyhelminthes</taxon>
        <taxon>Trematoda</taxon>
        <taxon>Digenea</taxon>
        <taxon>Plagiorchiida</taxon>
        <taxon>Troglotremata</taxon>
        <taxon>Troglotrematidae</taxon>
        <taxon>Paragonimus</taxon>
    </lineage>
</organism>
<reference evidence="1" key="1">
    <citation type="submission" date="2019-05" db="EMBL/GenBank/DDBJ databases">
        <title>Annotation for the trematode Paragonimus heterotremus.</title>
        <authorList>
            <person name="Choi Y.-J."/>
        </authorList>
    </citation>
    <scope>NUCLEOTIDE SEQUENCE</scope>
    <source>
        <strain evidence="1">LC</strain>
    </source>
</reference>
<proteinExistence type="predicted"/>
<protein>
    <submittedName>
        <fullName evidence="1">Uncharacterized protein</fullName>
    </submittedName>
</protein>
<evidence type="ECO:0000313" key="1">
    <source>
        <dbReference type="EMBL" id="KAF5405897.1"/>
    </source>
</evidence>
<keyword evidence="2" id="KW-1185">Reference proteome</keyword>